<proteinExistence type="predicted"/>
<dbReference type="Proteomes" id="UP000022141">
    <property type="component" value="Unassembled WGS sequence"/>
</dbReference>
<dbReference type="STRING" id="1454004.AW11_01303"/>
<dbReference type="Gene3D" id="1.20.120.30">
    <property type="entry name" value="Aspartate receptor, ligand-binding domain"/>
    <property type="match status" value="1"/>
</dbReference>
<evidence type="ECO:0000256" key="2">
    <source>
        <dbReference type="SAM" id="MobiDB-lite"/>
    </source>
</evidence>
<keyword evidence="1" id="KW-0807">Transducer</keyword>
<comment type="caution">
    <text evidence="4">The sequence shown here is derived from an EMBL/GenBank/DDBJ whole genome shotgun (WGS) entry which is preliminary data.</text>
</comment>
<dbReference type="eggNOG" id="COG0840">
    <property type="taxonomic scope" value="Bacteria"/>
</dbReference>
<dbReference type="AlphaFoldDB" id="A0A011P4D1"/>
<reference evidence="4" key="1">
    <citation type="submission" date="2014-02" db="EMBL/GenBank/DDBJ databases">
        <title>Expanding our view of genomic diversity in Candidatus Accumulibacter clades.</title>
        <authorList>
            <person name="Skennerton C.T."/>
            <person name="Barr J.J."/>
            <person name="Slater F.R."/>
            <person name="Bond P.L."/>
            <person name="Tyson G.W."/>
        </authorList>
    </citation>
    <scope>NUCLEOTIDE SEQUENCE [LARGE SCALE GENOMIC DNA]</scope>
</reference>
<name>A0A011P4D1_ACCRE</name>
<sequence length="186" mass="20535">MIFGSREKVRSLDACLGELETQNEALPGQLASAPTAHAESRQASEATQKRGRELPRLFLTLDTATRAREAGRGFAVVADEVRKLADRTRNAEDFASHTGCRPGRWYYAGDGKRHCTRLDGYRAIETPHRDVHRHGRAAVEARRTGDFARGVDASEHMETASKAVLLGLERLAQDGEASPDTLFLKH</sequence>
<gene>
    <name evidence="4" type="ORF">AW11_01303</name>
</gene>
<dbReference type="GO" id="GO:0007165">
    <property type="term" value="P:signal transduction"/>
    <property type="evidence" value="ECO:0007669"/>
    <property type="project" value="UniProtKB-KW"/>
</dbReference>
<dbReference type="PATRIC" id="fig|1454004.3.peg.1357"/>
<feature type="domain" description="Methyl-accepting transducer" evidence="3">
    <location>
        <begin position="64"/>
        <end position="91"/>
    </location>
</feature>
<dbReference type="PROSITE" id="PS50111">
    <property type="entry name" value="CHEMOTAXIS_TRANSDUC_2"/>
    <property type="match status" value="1"/>
</dbReference>
<evidence type="ECO:0000259" key="3">
    <source>
        <dbReference type="PROSITE" id="PS50111"/>
    </source>
</evidence>
<protein>
    <submittedName>
        <fullName evidence="4">Methyl-accepting chemotaxis protein (MCP) signaling domain protein</fullName>
    </submittedName>
</protein>
<keyword evidence="5" id="KW-1185">Reference proteome</keyword>
<accession>A0A011P4D1</accession>
<dbReference type="Pfam" id="PF13682">
    <property type="entry name" value="CZB"/>
    <property type="match status" value="1"/>
</dbReference>
<dbReference type="EMBL" id="JEMY01000013">
    <property type="protein sequence ID" value="EXI89813.1"/>
    <property type="molecule type" value="Genomic_DNA"/>
</dbReference>
<organism evidence="4 5">
    <name type="scientific">Accumulibacter regalis</name>
    <dbReference type="NCBI Taxonomy" id="522306"/>
    <lineage>
        <taxon>Bacteria</taxon>
        <taxon>Pseudomonadati</taxon>
        <taxon>Pseudomonadota</taxon>
        <taxon>Betaproteobacteria</taxon>
        <taxon>Candidatus Accumulibacter</taxon>
    </lineage>
</organism>
<dbReference type="SUPFAM" id="SSF58104">
    <property type="entry name" value="Methyl-accepting chemotaxis protein (MCP) signaling domain"/>
    <property type="match status" value="1"/>
</dbReference>
<feature type="compositionally biased region" description="Basic and acidic residues" evidence="2">
    <location>
        <begin position="38"/>
        <end position="51"/>
    </location>
</feature>
<evidence type="ECO:0000313" key="5">
    <source>
        <dbReference type="Proteomes" id="UP000022141"/>
    </source>
</evidence>
<dbReference type="InterPro" id="IPR025991">
    <property type="entry name" value="Chemoreceptor_zinc-bind_dom"/>
</dbReference>
<feature type="region of interest" description="Disordered" evidence="2">
    <location>
        <begin position="30"/>
        <end position="51"/>
    </location>
</feature>
<dbReference type="InterPro" id="IPR004089">
    <property type="entry name" value="MCPsignal_dom"/>
</dbReference>
<evidence type="ECO:0000313" key="4">
    <source>
        <dbReference type="EMBL" id="EXI89813.1"/>
    </source>
</evidence>
<dbReference type="GO" id="GO:0016020">
    <property type="term" value="C:membrane"/>
    <property type="evidence" value="ECO:0007669"/>
    <property type="project" value="InterPro"/>
</dbReference>
<evidence type="ECO:0000256" key="1">
    <source>
        <dbReference type="PROSITE-ProRule" id="PRU00284"/>
    </source>
</evidence>